<dbReference type="InterPro" id="IPR057713">
    <property type="entry name" value="DUF7953"/>
</dbReference>
<reference evidence="4 6" key="1">
    <citation type="journal article" date="2008" name="Science">
        <title>The Physcomitrella genome reveals evolutionary insights into the conquest of land by plants.</title>
        <authorList>
            <person name="Rensing S."/>
            <person name="Lang D."/>
            <person name="Zimmer A."/>
            <person name="Terry A."/>
            <person name="Salamov A."/>
            <person name="Shapiro H."/>
            <person name="Nishiyama T."/>
            <person name="Perroud P.-F."/>
            <person name="Lindquist E."/>
            <person name="Kamisugi Y."/>
            <person name="Tanahashi T."/>
            <person name="Sakakibara K."/>
            <person name="Fujita T."/>
            <person name="Oishi K."/>
            <person name="Shin-I T."/>
            <person name="Kuroki Y."/>
            <person name="Toyoda A."/>
            <person name="Suzuki Y."/>
            <person name="Hashimoto A."/>
            <person name="Yamaguchi K."/>
            <person name="Sugano A."/>
            <person name="Kohara Y."/>
            <person name="Fujiyama A."/>
            <person name="Anterola A."/>
            <person name="Aoki S."/>
            <person name="Ashton N."/>
            <person name="Barbazuk W.B."/>
            <person name="Barker E."/>
            <person name="Bennetzen J."/>
            <person name="Bezanilla M."/>
            <person name="Blankenship R."/>
            <person name="Cho S.H."/>
            <person name="Dutcher S."/>
            <person name="Estelle M."/>
            <person name="Fawcett J.A."/>
            <person name="Gundlach H."/>
            <person name="Hanada K."/>
            <person name="Heyl A."/>
            <person name="Hicks K.A."/>
            <person name="Hugh J."/>
            <person name="Lohr M."/>
            <person name="Mayer K."/>
            <person name="Melkozernov A."/>
            <person name="Murata T."/>
            <person name="Nelson D."/>
            <person name="Pils B."/>
            <person name="Prigge M."/>
            <person name="Reiss B."/>
            <person name="Renner T."/>
            <person name="Rombauts S."/>
            <person name="Rushton P."/>
            <person name="Sanderfoot A."/>
            <person name="Schween G."/>
            <person name="Shiu S.-H."/>
            <person name="Stueber K."/>
            <person name="Theodoulou F.L."/>
            <person name="Tu H."/>
            <person name="Van de Peer Y."/>
            <person name="Verrier P.J."/>
            <person name="Waters E."/>
            <person name="Wood A."/>
            <person name="Yang L."/>
            <person name="Cove D."/>
            <person name="Cuming A."/>
            <person name="Hasebe M."/>
            <person name="Lucas S."/>
            <person name="Mishler D.B."/>
            <person name="Reski R."/>
            <person name="Grigoriev I."/>
            <person name="Quatrano R.S."/>
            <person name="Boore J.L."/>
        </authorList>
    </citation>
    <scope>NUCLEOTIDE SEQUENCE [LARGE SCALE GENOMIC DNA]</scope>
    <source>
        <strain evidence="5 6">cv. Gransden 2004</strain>
    </source>
</reference>
<evidence type="ECO:0000256" key="1">
    <source>
        <dbReference type="SAM" id="Phobius"/>
    </source>
</evidence>
<dbReference type="Pfam" id="PF25829">
    <property type="entry name" value="DUF7953"/>
    <property type="match status" value="1"/>
</dbReference>
<dbReference type="EMBL" id="ABEU02000002">
    <property type="protein sequence ID" value="PNR59418.1"/>
    <property type="molecule type" value="Genomic_DNA"/>
</dbReference>
<dbReference type="GeneID" id="112293752"/>
<proteinExistence type="predicted"/>
<dbReference type="PANTHER" id="PTHR33780:SF3">
    <property type="entry name" value="EXPRESSED PROTEIN"/>
    <property type="match status" value="1"/>
</dbReference>
<feature type="chain" id="PRO_5043158378" description="DUF7953 domain-containing protein" evidence="2">
    <location>
        <begin position="25"/>
        <end position="225"/>
    </location>
</feature>
<dbReference type="PaxDb" id="3218-PP1S7_235V6.1"/>
<dbReference type="Gramene" id="Pp3c2_4500V3.2">
    <property type="protein sequence ID" value="Pp3c2_4500V3.2"/>
    <property type="gene ID" value="Pp3c2_4500"/>
</dbReference>
<organism evidence="4">
    <name type="scientific">Physcomitrium patens</name>
    <name type="common">Spreading-leaved earth moss</name>
    <name type="synonym">Physcomitrella patens</name>
    <dbReference type="NCBI Taxonomy" id="3218"/>
    <lineage>
        <taxon>Eukaryota</taxon>
        <taxon>Viridiplantae</taxon>
        <taxon>Streptophyta</taxon>
        <taxon>Embryophyta</taxon>
        <taxon>Bryophyta</taxon>
        <taxon>Bryophytina</taxon>
        <taxon>Bryopsida</taxon>
        <taxon>Funariidae</taxon>
        <taxon>Funariales</taxon>
        <taxon>Funariaceae</taxon>
        <taxon>Physcomitrium</taxon>
    </lineage>
</organism>
<reference evidence="4 6" key="2">
    <citation type="journal article" date="2018" name="Plant J.">
        <title>The Physcomitrella patens chromosome-scale assembly reveals moss genome structure and evolution.</title>
        <authorList>
            <person name="Lang D."/>
            <person name="Ullrich K.K."/>
            <person name="Murat F."/>
            <person name="Fuchs J."/>
            <person name="Jenkins J."/>
            <person name="Haas F.B."/>
            <person name="Piednoel M."/>
            <person name="Gundlach H."/>
            <person name="Van Bel M."/>
            <person name="Meyberg R."/>
            <person name="Vives C."/>
            <person name="Morata J."/>
            <person name="Symeonidi A."/>
            <person name="Hiss M."/>
            <person name="Muchero W."/>
            <person name="Kamisugi Y."/>
            <person name="Saleh O."/>
            <person name="Blanc G."/>
            <person name="Decker E.L."/>
            <person name="van Gessel N."/>
            <person name="Grimwood J."/>
            <person name="Hayes R.D."/>
            <person name="Graham S.W."/>
            <person name="Gunter L.E."/>
            <person name="McDaniel S.F."/>
            <person name="Hoernstein S.N.W."/>
            <person name="Larsson A."/>
            <person name="Li F.W."/>
            <person name="Perroud P.F."/>
            <person name="Phillips J."/>
            <person name="Ranjan P."/>
            <person name="Rokshar D.S."/>
            <person name="Rothfels C.J."/>
            <person name="Schneider L."/>
            <person name="Shu S."/>
            <person name="Stevenson D.W."/>
            <person name="Thummler F."/>
            <person name="Tillich M."/>
            <person name="Villarreal Aguilar J.C."/>
            <person name="Widiez T."/>
            <person name="Wong G.K."/>
            <person name="Wymore A."/>
            <person name="Zhang Y."/>
            <person name="Zimmer A.D."/>
            <person name="Quatrano R.S."/>
            <person name="Mayer K.F.X."/>
            <person name="Goodstein D."/>
            <person name="Casacuberta J.M."/>
            <person name="Vandepoele K."/>
            <person name="Reski R."/>
            <person name="Cuming A.C."/>
            <person name="Tuskan G.A."/>
            <person name="Maumus F."/>
            <person name="Salse J."/>
            <person name="Schmutz J."/>
            <person name="Rensing S.A."/>
        </authorList>
    </citation>
    <scope>NUCLEOTIDE SEQUENCE [LARGE SCALE GENOMIC DNA]</scope>
    <source>
        <strain evidence="5 6">cv. Gransden 2004</strain>
    </source>
</reference>
<dbReference type="Gramene" id="Pp3c2_4500V3.1">
    <property type="protein sequence ID" value="Pp3c2_4500V3.1"/>
    <property type="gene ID" value="Pp3c2_4500"/>
</dbReference>
<feature type="signal peptide" evidence="2">
    <location>
        <begin position="1"/>
        <end position="24"/>
    </location>
</feature>
<dbReference type="OMA" id="QDQARFM"/>
<reference evidence="5" key="3">
    <citation type="submission" date="2020-12" db="UniProtKB">
        <authorList>
            <consortium name="EnsemblPlants"/>
        </authorList>
    </citation>
    <scope>IDENTIFICATION</scope>
</reference>
<evidence type="ECO:0000259" key="3">
    <source>
        <dbReference type="Pfam" id="PF25829"/>
    </source>
</evidence>
<keyword evidence="1" id="KW-1133">Transmembrane helix</keyword>
<name>A0A2K1L067_PHYPA</name>
<gene>
    <name evidence="5" type="primary">LOC112293752</name>
    <name evidence="4" type="ORF">PHYPA_002209</name>
</gene>
<accession>A0A2K1L067</accession>
<evidence type="ECO:0000313" key="6">
    <source>
        <dbReference type="Proteomes" id="UP000006727"/>
    </source>
</evidence>
<sequence>MSMGWYRTLLPLCILTLLAASGAAADGNVTLQSLTIFNTHEWFGQKPNVYFQCQGEDRVDLPDVRAKDQLYTFLGEESWQPLTRLVGKKCKRCGIFEKDTFKSDDVFDQWELCPLNFTPSPDGLYHRFKENEFNLTFTCPTCNVVASEEVEAGEPDSGPEKKEKSHGHELIAVIVVFALLSLGGFAFVAYSGWRRKQREMQQARFIKLFESDDFLDDELGLKDDL</sequence>
<feature type="transmembrane region" description="Helical" evidence="1">
    <location>
        <begin position="170"/>
        <end position="190"/>
    </location>
</feature>
<protein>
    <recommendedName>
        <fullName evidence="3">DUF7953 domain-containing protein</fullName>
    </recommendedName>
</protein>
<evidence type="ECO:0000313" key="4">
    <source>
        <dbReference type="EMBL" id="PNR59418.1"/>
    </source>
</evidence>
<dbReference type="PANTHER" id="PTHR33780">
    <property type="entry name" value="EXPRESSED PROTEIN"/>
    <property type="match status" value="1"/>
</dbReference>
<evidence type="ECO:0000256" key="2">
    <source>
        <dbReference type="SAM" id="SignalP"/>
    </source>
</evidence>
<dbReference type="FunCoup" id="A0A2K1L067">
    <property type="interactions" value="952"/>
</dbReference>
<keyword evidence="1" id="KW-0812">Transmembrane</keyword>
<evidence type="ECO:0000313" key="5">
    <source>
        <dbReference type="EnsemblPlants" id="Pp3c2_4500V3.1"/>
    </source>
</evidence>
<dbReference type="OrthoDB" id="2014701at2759"/>
<dbReference type="EnsemblPlants" id="Pp3c2_4500V3.2">
    <property type="protein sequence ID" value="Pp3c2_4500V3.2"/>
    <property type="gene ID" value="Pp3c2_4500"/>
</dbReference>
<dbReference type="AlphaFoldDB" id="A0A2K1L067"/>
<keyword evidence="1" id="KW-0472">Membrane</keyword>
<feature type="domain" description="DUF7953" evidence="3">
    <location>
        <begin position="27"/>
        <end position="140"/>
    </location>
</feature>
<keyword evidence="2" id="KW-0732">Signal</keyword>
<dbReference type="KEGG" id="ppp:112293752"/>
<dbReference type="RefSeq" id="XP_024399326.1">
    <property type="nucleotide sequence ID" value="XM_024543558.2"/>
</dbReference>
<dbReference type="EnsemblPlants" id="Pp3c2_4500V3.1">
    <property type="protein sequence ID" value="Pp3c2_4500V3.1"/>
    <property type="gene ID" value="Pp3c2_4500"/>
</dbReference>
<dbReference type="Proteomes" id="UP000006727">
    <property type="component" value="Chromosome 2"/>
</dbReference>
<keyword evidence="6" id="KW-1185">Reference proteome</keyword>